<dbReference type="InterPro" id="IPR029024">
    <property type="entry name" value="TerB-like"/>
</dbReference>
<evidence type="ECO:0000313" key="3">
    <source>
        <dbReference type="Proteomes" id="UP000220527"/>
    </source>
</evidence>
<dbReference type="Gene3D" id="1.10.3680.10">
    <property type="entry name" value="TerB-like"/>
    <property type="match status" value="2"/>
</dbReference>
<comment type="caution">
    <text evidence="2">The sequence shown here is derived from an EMBL/GenBank/DDBJ whole genome shotgun (WGS) entry which is preliminary data.</text>
</comment>
<feature type="domain" description="Co-chaperone DjlA N-terminal" evidence="1">
    <location>
        <begin position="188"/>
        <end position="298"/>
    </location>
</feature>
<reference evidence="3" key="1">
    <citation type="submission" date="2017-08" db="EMBL/GenBank/DDBJ databases">
        <authorList>
            <person name="Grouzdev D.S."/>
            <person name="Gaisin V.A."/>
            <person name="Rysina M.S."/>
            <person name="Gorlenko V.M."/>
        </authorList>
    </citation>
    <scope>NUCLEOTIDE SEQUENCE [LARGE SCALE GENOMIC DNA]</scope>
    <source>
        <strain evidence="3">Kir15-3F</strain>
    </source>
</reference>
<evidence type="ECO:0000259" key="1">
    <source>
        <dbReference type="Pfam" id="PF05099"/>
    </source>
</evidence>
<dbReference type="AlphaFoldDB" id="A0A2A6RMH7"/>
<proteinExistence type="predicted"/>
<dbReference type="EMBL" id="NQWI01000013">
    <property type="protein sequence ID" value="PDW04262.1"/>
    <property type="molecule type" value="Genomic_DNA"/>
</dbReference>
<protein>
    <recommendedName>
        <fullName evidence="1">Co-chaperone DjlA N-terminal domain-containing protein</fullName>
    </recommendedName>
</protein>
<dbReference type="OrthoDB" id="149095at2"/>
<sequence length="304" mass="33393">MALAKVVIAAAWADGHLANEEVNSLKNLLAELGQTGGHGEMALTMEDWAELDIYLYSPVGTAERRRLVAELAAVMETPEERNMALRALDRLMAADRVHTEEERKVAEEVRAALSRADAGLLSGLGALLRRSIGLPPRGAHGPNREEFLEEFLHNRVYYAVRVRLGKSPAEGLGVPAIEARKLALAGGIMATVARVNDRVDDVEREKMVQALMQGWELDRTRAEIVAEAAITESDGNLDTYILTYEFSQITSVEERLRFLDALFAVAAADGPITSEESAEISRLTTSIRLESRNFAEAKRRALGE</sequence>
<dbReference type="Proteomes" id="UP000220527">
    <property type="component" value="Unassembled WGS sequence"/>
</dbReference>
<dbReference type="CDD" id="cd07177">
    <property type="entry name" value="terB_like"/>
    <property type="match status" value="1"/>
</dbReference>
<keyword evidence="3" id="KW-1185">Reference proteome</keyword>
<organism evidence="2 3">
    <name type="scientific">Candidatus Viridilinea mediisalina</name>
    <dbReference type="NCBI Taxonomy" id="2024553"/>
    <lineage>
        <taxon>Bacteria</taxon>
        <taxon>Bacillati</taxon>
        <taxon>Chloroflexota</taxon>
        <taxon>Chloroflexia</taxon>
        <taxon>Chloroflexales</taxon>
        <taxon>Chloroflexineae</taxon>
        <taxon>Oscillochloridaceae</taxon>
        <taxon>Candidatus Viridilinea</taxon>
    </lineage>
</organism>
<dbReference type="Pfam" id="PF05099">
    <property type="entry name" value="TerB"/>
    <property type="match status" value="1"/>
</dbReference>
<accession>A0A2A6RMH7</accession>
<dbReference type="SUPFAM" id="SSF158682">
    <property type="entry name" value="TerB-like"/>
    <property type="match status" value="2"/>
</dbReference>
<gene>
    <name evidence="2" type="ORF">CJ255_04670</name>
</gene>
<name>A0A2A6RMH7_9CHLR</name>
<dbReference type="InterPro" id="IPR007791">
    <property type="entry name" value="DjlA_N"/>
</dbReference>
<evidence type="ECO:0000313" key="2">
    <source>
        <dbReference type="EMBL" id="PDW04262.1"/>
    </source>
</evidence>